<dbReference type="EMBL" id="RAWE01000042">
    <property type="protein sequence ID" value="RKH03360.1"/>
    <property type="molecule type" value="Genomic_DNA"/>
</dbReference>
<accession>A0A3A8K5M4</accession>
<dbReference type="OrthoDB" id="5383273at2"/>
<dbReference type="Proteomes" id="UP000268313">
    <property type="component" value="Unassembled WGS sequence"/>
</dbReference>
<evidence type="ECO:0008006" key="4">
    <source>
        <dbReference type="Google" id="ProtNLM"/>
    </source>
</evidence>
<keyword evidence="3" id="KW-1185">Reference proteome</keyword>
<proteinExistence type="predicted"/>
<comment type="caution">
    <text evidence="2">The sequence shown here is derived from an EMBL/GenBank/DDBJ whole genome shotgun (WGS) entry which is preliminary data.</text>
</comment>
<feature type="region of interest" description="Disordered" evidence="1">
    <location>
        <begin position="42"/>
        <end position="63"/>
    </location>
</feature>
<sequence length="63" mass="6742">MSQAPVVTKENDVWVIRIDRPNGKTQEYRCATESQARQLAMVLGKPDTGGPPRPAASSSSSVA</sequence>
<evidence type="ECO:0000313" key="2">
    <source>
        <dbReference type="EMBL" id="RKH03360.1"/>
    </source>
</evidence>
<dbReference type="AlphaFoldDB" id="A0A3A8K5M4"/>
<evidence type="ECO:0000256" key="1">
    <source>
        <dbReference type="SAM" id="MobiDB-lite"/>
    </source>
</evidence>
<reference evidence="3" key="1">
    <citation type="submission" date="2018-09" db="EMBL/GenBank/DDBJ databases">
        <authorList>
            <person name="Livingstone P.G."/>
            <person name="Whitworth D.E."/>
        </authorList>
    </citation>
    <scope>NUCLEOTIDE SEQUENCE [LARGE SCALE GENOMIC DNA]</scope>
    <source>
        <strain evidence="3">CA043D</strain>
    </source>
</reference>
<organism evidence="2 3">
    <name type="scientific">Corallococcus carmarthensis</name>
    <dbReference type="NCBI Taxonomy" id="2316728"/>
    <lineage>
        <taxon>Bacteria</taxon>
        <taxon>Pseudomonadati</taxon>
        <taxon>Myxococcota</taxon>
        <taxon>Myxococcia</taxon>
        <taxon>Myxococcales</taxon>
        <taxon>Cystobacterineae</taxon>
        <taxon>Myxococcaceae</taxon>
        <taxon>Corallococcus</taxon>
    </lineage>
</organism>
<name>A0A3A8K5M4_9BACT</name>
<gene>
    <name evidence="2" type="ORF">D7X32_14445</name>
</gene>
<dbReference type="RefSeq" id="WP_120603115.1">
    <property type="nucleotide sequence ID" value="NZ_JABFJX010000009.1"/>
</dbReference>
<evidence type="ECO:0000313" key="3">
    <source>
        <dbReference type="Proteomes" id="UP000268313"/>
    </source>
</evidence>
<protein>
    <recommendedName>
        <fullName evidence="4">AP2 domain-containing protein</fullName>
    </recommendedName>
</protein>